<protein>
    <submittedName>
        <fullName evidence="2">Uncharacterized protein</fullName>
    </submittedName>
</protein>
<name>A0AAD7CXC5_MYCRO</name>
<keyword evidence="3" id="KW-1185">Reference proteome</keyword>
<evidence type="ECO:0000256" key="1">
    <source>
        <dbReference type="SAM" id="MobiDB-lite"/>
    </source>
</evidence>
<dbReference type="EMBL" id="JARKIE010000198">
    <property type="protein sequence ID" value="KAJ7668052.1"/>
    <property type="molecule type" value="Genomic_DNA"/>
</dbReference>
<gene>
    <name evidence="2" type="ORF">B0H17DRAFT_1142616</name>
</gene>
<organism evidence="2 3">
    <name type="scientific">Mycena rosella</name>
    <name type="common">Pink bonnet</name>
    <name type="synonym">Agaricus rosellus</name>
    <dbReference type="NCBI Taxonomy" id="1033263"/>
    <lineage>
        <taxon>Eukaryota</taxon>
        <taxon>Fungi</taxon>
        <taxon>Dikarya</taxon>
        <taxon>Basidiomycota</taxon>
        <taxon>Agaricomycotina</taxon>
        <taxon>Agaricomycetes</taxon>
        <taxon>Agaricomycetidae</taxon>
        <taxon>Agaricales</taxon>
        <taxon>Marasmiineae</taxon>
        <taxon>Mycenaceae</taxon>
        <taxon>Mycena</taxon>
    </lineage>
</organism>
<evidence type="ECO:0000313" key="3">
    <source>
        <dbReference type="Proteomes" id="UP001221757"/>
    </source>
</evidence>
<evidence type="ECO:0000313" key="2">
    <source>
        <dbReference type="EMBL" id="KAJ7668052.1"/>
    </source>
</evidence>
<proteinExistence type="predicted"/>
<dbReference type="Proteomes" id="UP001221757">
    <property type="component" value="Unassembled WGS sequence"/>
</dbReference>
<reference evidence="2" key="1">
    <citation type="submission" date="2023-03" db="EMBL/GenBank/DDBJ databases">
        <title>Massive genome expansion in bonnet fungi (Mycena s.s.) driven by repeated elements and novel gene families across ecological guilds.</title>
        <authorList>
            <consortium name="Lawrence Berkeley National Laboratory"/>
            <person name="Harder C.B."/>
            <person name="Miyauchi S."/>
            <person name="Viragh M."/>
            <person name="Kuo A."/>
            <person name="Thoen E."/>
            <person name="Andreopoulos B."/>
            <person name="Lu D."/>
            <person name="Skrede I."/>
            <person name="Drula E."/>
            <person name="Henrissat B."/>
            <person name="Morin E."/>
            <person name="Kohler A."/>
            <person name="Barry K."/>
            <person name="LaButti K."/>
            <person name="Morin E."/>
            <person name="Salamov A."/>
            <person name="Lipzen A."/>
            <person name="Mereny Z."/>
            <person name="Hegedus B."/>
            <person name="Baldrian P."/>
            <person name="Stursova M."/>
            <person name="Weitz H."/>
            <person name="Taylor A."/>
            <person name="Grigoriev I.V."/>
            <person name="Nagy L.G."/>
            <person name="Martin F."/>
            <person name="Kauserud H."/>
        </authorList>
    </citation>
    <scope>NUCLEOTIDE SEQUENCE</scope>
    <source>
        <strain evidence="2">CBHHK067</strain>
    </source>
</reference>
<feature type="compositionally biased region" description="Low complexity" evidence="1">
    <location>
        <begin position="446"/>
        <end position="460"/>
    </location>
</feature>
<comment type="caution">
    <text evidence="2">The sequence shown here is derived from an EMBL/GenBank/DDBJ whole genome shotgun (WGS) entry which is preliminary data.</text>
</comment>
<feature type="region of interest" description="Disordered" evidence="1">
    <location>
        <begin position="437"/>
        <end position="469"/>
    </location>
</feature>
<accession>A0AAD7CXC5</accession>
<dbReference type="AlphaFoldDB" id="A0AAD7CXC5"/>
<sequence length="469" mass="51444">MKILAENRQLLNKNNDLLVATSKKRCNAIGTDDLGYKSQITTIAKKFLLTRALFVDTAMFQPRPLEFPALQDQFTNDKAYRQGVTTHLYQDIPEKFHPLLESQMYADFAKDFVPEHRDGHSSLINLICKNLPVILKGLAIHPDILTMTGADRSDNDVLIQLLCLLAYKKAMIYPPVLFPGTTQNMNDLFTGPIVMKVPGSLVPGKKPAANANGIKMKLNEVSESSLAQPEFSHVSSCRLTRNGHPQALSLQLTGKRNREFVQQPYEPSDGFCAVHAVWLMAYMAGDILPCFSSEIEYDQRIEISSENCGSPTANVATTVLCTIYDQNTSKPHVERIFKKVHTVVFAGIDAPQAIDIEGGSDGETEDAITDAMKRFELGTDPTSDPEDSAEGRIDAAVTAPAPEEPDVGPDAQVKCHVHFAGPVDDVDDVDKLAVPNQRCHTQNPQAASSAGRSCSEGSSAPCRMRKCKK</sequence>